<keyword evidence="1" id="KW-1133">Transmembrane helix</keyword>
<evidence type="ECO:0000256" key="1">
    <source>
        <dbReference type="SAM" id="Phobius"/>
    </source>
</evidence>
<feature type="transmembrane region" description="Helical" evidence="1">
    <location>
        <begin position="7"/>
        <end position="31"/>
    </location>
</feature>
<dbReference type="Proteomes" id="UP000077355">
    <property type="component" value="Unassembled WGS sequence"/>
</dbReference>
<proteinExistence type="predicted"/>
<dbReference type="EMBL" id="LVJI01000002">
    <property type="protein sequence ID" value="OAB47953.1"/>
    <property type="molecule type" value="Genomic_DNA"/>
</dbReference>
<gene>
    <name evidence="2" type="ORF">PBAT_03505</name>
</gene>
<feature type="transmembrane region" description="Helical" evidence="1">
    <location>
        <begin position="106"/>
        <end position="126"/>
    </location>
</feature>
<organism evidence="2 3">
    <name type="scientific">Paenibacillus antarcticus</name>
    <dbReference type="NCBI Taxonomy" id="253703"/>
    <lineage>
        <taxon>Bacteria</taxon>
        <taxon>Bacillati</taxon>
        <taxon>Bacillota</taxon>
        <taxon>Bacilli</taxon>
        <taxon>Bacillales</taxon>
        <taxon>Paenibacillaceae</taxon>
        <taxon>Paenibacillus</taxon>
    </lineage>
</organism>
<accession>A0A168QMD9</accession>
<dbReference type="RefSeq" id="WP_068646602.1">
    <property type="nucleotide sequence ID" value="NZ_CP043611.1"/>
</dbReference>
<dbReference type="OrthoDB" id="2974555at2"/>
<keyword evidence="1" id="KW-0812">Transmembrane</keyword>
<dbReference type="AlphaFoldDB" id="A0A168QMD9"/>
<comment type="caution">
    <text evidence="2">The sequence shown here is derived from an EMBL/GenBank/DDBJ whole genome shotgun (WGS) entry which is preliminary data.</text>
</comment>
<name>A0A168QMD9_9BACL</name>
<evidence type="ECO:0000313" key="2">
    <source>
        <dbReference type="EMBL" id="OAB47953.1"/>
    </source>
</evidence>
<reference evidence="2 3" key="1">
    <citation type="submission" date="2016-03" db="EMBL/GenBank/DDBJ databases">
        <title>Draft genome sequence of Paenibacillus antarcticus CECT 5836.</title>
        <authorList>
            <person name="Shin S.-K."/>
            <person name="Yi H."/>
        </authorList>
    </citation>
    <scope>NUCLEOTIDE SEQUENCE [LARGE SCALE GENOMIC DNA]</scope>
    <source>
        <strain evidence="2 3">CECT 5836</strain>
    </source>
</reference>
<protein>
    <submittedName>
        <fullName evidence="2">Uncharacterized protein</fullName>
    </submittedName>
</protein>
<keyword evidence="1" id="KW-0472">Membrane</keyword>
<feature type="transmembrane region" description="Helical" evidence="1">
    <location>
        <begin position="37"/>
        <end position="54"/>
    </location>
</feature>
<sequence length="149" mass="16085">MERGGIVLPVLGSLIAAIIGGAIWATIAVLTDYELGLIAWGIGGLAGYAVVLFAKGQTTQIHQIIAVIASLIGILLGKYFLFSYIINDGFEGMFNSDIITLFQENITEFFGGMDIVFVLFAVLTAWKLPRTMSKKMNQPSETQPQSPAL</sequence>
<evidence type="ECO:0000313" key="3">
    <source>
        <dbReference type="Proteomes" id="UP000077355"/>
    </source>
</evidence>
<keyword evidence="3" id="KW-1185">Reference proteome</keyword>
<feature type="transmembrane region" description="Helical" evidence="1">
    <location>
        <begin position="66"/>
        <end position="86"/>
    </location>
</feature>